<dbReference type="EMBL" id="LXQA010875302">
    <property type="protein sequence ID" value="MCI75107.1"/>
    <property type="molecule type" value="Genomic_DNA"/>
</dbReference>
<feature type="non-terminal residue" evidence="1">
    <location>
        <position position="50"/>
    </location>
</feature>
<reference evidence="1 2" key="1">
    <citation type="journal article" date="2018" name="Front. Plant Sci.">
        <title>Red Clover (Trifolium pratense) and Zigzag Clover (T. medium) - A Picture of Genomic Similarities and Differences.</title>
        <authorList>
            <person name="Dluhosova J."/>
            <person name="Istvanek J."/>
            <person name="Nedelnik J."/>
            <person name="Repkova J."/>
        </authorList>
    </citation>
    <scope>NUCLEOTIDE SEQUENCE [LARGE SCALE GENOMIC DNA]</scope>
    <source>
        <strain evidence="2">cv. 10/8</strain>
        <tissue evidence="1">Leaf</tissue>
    </source>
</reference>
<sequence>MAARHNDLRLVREALEIADQPLGPPFSRWHHISNLQARAASGGVIVPISP</sequence>
<dbReference type="Proteomes" id="UP000265520">
    <property type="component" value="Unassembled WGS sequence"/>
</dbReference>
<proteinExistence type="predicted"/>
<comment type="caution">
    <text evidence="1">The sequence shown here is derived from an EMBL/GenBank/DDBJ whole genome shotgun (WGS) entry which is preliminary data.</text>
</comment>
<evidence type="ECO:0000313" key="2">
    <source>
        <dbReference type="Proteomes" id="UP000265520"/>
    </source>
</evidence>
<name>A0A392UQU8_9FABA</name>
<organism evidence="1 2">
    <name type="scientific">Trifolium medium</name>
    <dbReference type="NCBI Taxonomy" id="97028"/>
    <lineage>
        <taxon>Eukaryota</taxon>
        <taxon>Viridiplantae</taxon>
        <taxon>Streptophyta</taxon>
        <taxon>Embryophyta</taxon>
        <taxon>Tracheophyta</taxon>
        <taxon>Spermatophyta</taxon>
        <taxon>Magnoliopsida</taxon>
        <taxon>eudicotyledons</taxon>
        <taxon>Gunneridae</taxon>
        <taxon>Pentapetalae</taxon>
        <taxon>rosids</taxon>
        <taxon>fabids</taxon>
        <taxon>Fabales</taxon>
        <taxon>Fabaceae</taxon>
        <taxon>Papilionoideae</taxon>
        <taxon>50 kb inversion clade</taxon>
        <taxon>NPAAA clade</taxon>
        <taxon>Hologalegina</taxon>
        <taxon>IRL clade</taxon>
        <taxon>Trifolieae</taxon>
        <taxon>Trifolium</taxon>
    </lineage>
</organism>
<evidence type="ECO:0000313" key="1">
    <source>
        <dbReference type="EMBL" id="MCI75107.1"/>
    </source>
</evidence>
<keyword evidence="2" id="KW-1185">Reference proteome</keyword>
<accession>A0A392UQU8</accession>
<protein>
    <submittedName>
        <fullName evidence="1">Uncharacterized protein</fullName>
    </submittedName>
</protein>
<dbReference type="AlphaFoldDB" id="A0A392UQU8"/>